<keyword evidence="5" id="KW-0547">Nucleotide-binding</keyword>
<dbReference type="SMART" id="SM00968">
    <property type="entry name" value="SMC_hinge"/>
    <property type="match status" value="1"/>
</dbReference>
<evidence type="ECO:0000259" key="12">
    <source>
        <dbReference type="SMART" id="SM00968"/>
    </source>
</evidence>
<feature type="coiled-coil region" evidence="11">
    <location>
        <begin position="288"/>
        <end position="539"/>
    </location>
</feature>
<evidence type="ECO:0000313" key="14">
    <source>
        <dbReference type="Proteomes" id="UP001642483"/>
    </source>
</evidence>
<comment type="caution">
    <text evidence="13">The sequence shown here is derived from an EMBL/GenBank/DDBJ whole genome shotgun (WGS) entry which is preliminary data.</text>
</comment>
<feature type="coiled-coil region" evidence="11">
    <location>
        <begin position="856"/>
        <end position="967"/>
    </location>
</feature>
<accession>A0ABP0FSN6</accession>
<dbReference type="InterPro" id="IPR027417">
    <property type="entry name" value="P-loop_NTPase"/>
</dbReference>
<keyword evidence="6" id="KW-0067">ATP-binding</keyword>
<dbReference type="InterPro" id="IPR003395">
    <property type="entry name" value="RecF/RecN/SMC_N"/>
</dbReference>
<reference evidence="13 14" key="1">
    <citation type="submission" date="2024-02" db="EMBL/GenBank/DDBJ databases">
        <authorList>
            <person name="Daric V."/>
            <person name="Darras S."/>
        </authorList>
    </citation>
    <scope>NUCLEOTIDE SEQUENCE [LARGE SCALE GENOMIC DNA]</scope>
</reference>
<keyword evidence="14" id="KW-1185">Reference proteome</keyword>
<dbReference type="InterPro" id="IPR010935">
    <property type="entry name" value="SMC_hinge"/>
</dbReference>
<evidence type="ECO:0000256" key="9">
    <source>
        <dbReference type="ARBA" id="ARBA00023242"/>
    </source>
</evidence>
<sequence>MNITDELQLPEGITVPPPPHVYGVGSQGEPRLIITHIVNYNFKSYSGRQVLGPFHKSFTAIIGPNGSGKSNIIDSMLFVFGYRANKIRSKKISVLIHDSEKKEKAGSCTVEVHFEKITDLEDGGYCTVPNSTFSISRKAFRDNSSQYFINDKKSAFKDVAVLLQENGVDLNHNRFLILQGEVEQIALMKPKSQTESGSGMLEFLEDIIGTSRYKDAIEKLGKEIEFLDEERKDKLTRVKVIEKDKEQLEPLRNEALNYLQKKNDKTRLDNELTQCYAHKFTKAGELNRERLNEAKVDLKEVEQSLEKLENQLKEKAKECHQVTQVLEKCHQTLMEKKDQMRELESVNVKVFEDRKFRKNKIKELNRKRDQDTAKLEKLKCTIEKHEREIEDSNQDRDEISERKKETEKKLAEVIKSLKSDTQQLQDEKEALESVLLEEVKFVNEAKQQLDVAKMELELLVSSHTNAEEALHQCRRQIEECKEAEQNAKHKLKETNAASTQLERKKLALKEELDKINKKIKELENQNEECLSALADAKVTSQMSRSNANVYKFFAQLKASGKIPGIYGRLGDLGVIDDKYDVAISSCCSALENILVDNIDTAQKCVEALKKQEIGQATFIALDKMAKYEHAIRHGERASLPKLVDLIKLKEERFRVAFYHALSDTLVADDLSTATKAAFGEKRRWRVVTLHGEVVDTAGTMSGGGNKVMKGRMGSKYAAPEISNEDLTRLKRQSEDFEQQLTELRYKVIEKESALSKYEIELGKCKSTTNLFQQEVNSQHSLLNRLQQRLPELEGALLAARPDPKVHKQLETKVNQLHASYEKTVKKTTNLEKKKKDICEKISEISERRLQPIKCALEDQKKSLEKIAKQITKLKVTLTSSRRAITKFEKELINMAGDIDGNAKEIKKLEEEWKCLESKAAAVLEEIDKAEEEEKSSNDELQQKQQQFKEIEEKRDNMMANEKTLRQTYENFLAQENANLEKVKQWKDSLLKLKLHEVDGETVETLQLYSEDELEECNEQEVRNRICIIESEIRDLQPNMNAIADYREKQTVYLQRVAELDEVTVKREQYRRLLDHLRKSRLNEFSKGFSIITNKLKEIYQMITLGGDAELEFVDSLDPFSEGIAFSVRPPKKSWKNICNLSGGEKTLSSLALVFSLHHYRPTPLYVMDEIDAALDFKNVTIIAHYIVERTKNAQFIIISLRNNMFEVADRLVGIYKTDNCTKSATIEPSLIAIKP</sequence>
<dbReference type="Pfam" id="PF06470">
    <property type="entry name" value="SMC_hinge"/>
    <property type="match status" value="1"/>
</dbReference>
<dbReference type="InterPro" id="IPR036277">
    <property type="entry name" value="SMC_hinge_sf"/>
</dbReference>
<evidence type="ECO:0000313" key="13">
    <source>
        <dbReference type="EMBL" id="CAK8682655.1"/>
    </source>
</evidence>
<evidence type="ECO:0000256" key="10">
    <source>
        <dbReference type="PIRNR" id="PIRNR005719"/>
    </source>
</evidence>
<dbReference type="Gene3D" id="3.40.50.300">
    <property type="entry name" value="P-loop containing nucleotide triphosphate hydrolases"/>
    <property type="match status" value="2"/>
</dbReference>
<gene>
    <name evidence="13" type="ORF">CVLEPA_LOCUS13303</name>
</gene>
<evidence type="ECO:0000256" key="7">
    <source>
        <dbReference type="ARBA" id="ARBA00023054"/>
    </source>
</evidence>
<dbReference type="EMBL" id="CAWYQH010000096">
    <property type="protein sequence ID" value="CAK8682655.1"/>
    <property type="molecule type" value="Genomic_DNA"/>
</dbReference>
<dbReference type="Proteomes" id="UP001642483">
    <property type="component" value="Unassembled WGS sequence"/>
</dbReference>
<comment type="similarity">
    <text evidence="3">Belongs to the SMC family. SMC4 subfamily.</text>
</comment>
<dbReference type="SUPFAM" id="SSF75553">
    <property type="entry name" value="Smc hinge domain"/>
    <property type="match status" value="1"/>
</dbReference>
<organism evidence="13 14">
    <name type="scientific">Clavelina lepadiformis</name>
    <name type="common">Light-bulb sea squirt</name>
    <name type="synonym">Ascidia lepadiformis</name>
    <dbReference type="NCBI Taxonomy" id="159417"/>
    <lineage>
        <taxon>Eukaryota</taxon>
        <taxon>Metazoa</taxon>
        <taxon>Chordata</taxon>
        <taxon>Tunicata</taxon>
        <taxon>Ascidiacea</taxon>
        <taxon>Aplousobranchia</taxon>
        <taxon>Clavelinidae</taxon>
        <taxon>Clavelina</taxon>
    </lineage>
</organism>
<feature type="coiled-coil region" evidence="11">
    <location>
        <begin position="210"/>
        <end position="237"/>
    </location>
</feature>
<keyword evidence="8" id="KW-0226">DNA condensation</keyword>
<keyword evidence="9 10" id="KW-0539">Nucleus</keyword>
<dbReference type="PANTHER" id="PTHR18937:SF172">
    <property type="entry name" value="STRUCTURAL MAINTENANCE OF CHROMOSOMES PROTEIN"/>
    <property type="match status" value="1"/>
</dbReference>
<dbReference type="InterPro" id="IPR024704">
    <property type="entry name" value="SMC"/>
</dbReference>
<evidence type="ECO:0000256" key="2">
    <source>
        <dbReference type="ARBA" id="ARBA00004286"/>
    </source>
</evidence>
<evidence type="ECO:0000256" key="3">
    <source>
        <dbReference type="ARBA" id="ARBA00006005"/>
    </source>
</evidence>
<dbReference type="PANTHER" id="PTHR18937">
    <property type="entry name" value="STRUCTURAL MAINTENANCE OF CHROMOSOMES SMC FAMILY MEMBER"/>
    <property type="match status" value="1"/>
</dbReference>
<evidence type="ECO:0000256" key="11">
    <source>
        <dbReference type="SAM" id="Coils"/>
    </source>
</evidence>
<keyword evidence="7 11" id="KW-0175">Coiled coil</keyword>
<evidence type="ECO:0000256" key="1">
    <source>
        <dbReference type="ARBA" id="ARBA00004123"/>
    </source>
</evidence>
<evidence type="ECO:0000256" key="6">
    <source>
        <dbReference type="ARBA" id="ARBA00022840"/>
    </source>
</evidence>
<protein>
    <recommendedName>
        <fullName evidence="10">Structural maintenance of chromosomes protein</fullName>
    </recommendedName>
</protein>
<feature type="domain" description="SMC hinge" evidence="12">
    <location>
        <begin position="563"/>
        <end position="677"/>
    </location>
</feature>
<evidence type="ECO:0000256" key="5">
    <source>
        <dbReference type="ARBA" id="ARBA00022741"/>
    </source>
</evidence>
<dbReference type="PIRSF" id="PIRSF005719">
    <property type="entry name" value="SMC"/>
    <property type="match status" value="1"/>
</dbReference>
<evidence type="ECO:0000256" key="4">
    <source>
        <dbReference type="ARBA" id="ARBA00022454"/>
    </source>
</evidence>
<comment type="subcellular location">
    <subcellularLocation>
        <location evidence="2">Chromosome</location>
    </subcellularLocation>
    <subcellularLocation>
        <location evidence="1 10">Nucleus</location>
    </subcellularLocation>
</comment>
<evidence type="ECO:0000256" key="8">
    <source>
        <dbReference type="ARBA" id="ARBA00023067"/>
    </source>
</evidence>
<dbReference type="Gene3D" id="3.30.70.1620">
    <property type="match status" value="1"/>
</dbReference>
<proteinExistence type="inferred from homology"/>
<dbReference type="Pfam" id="PF02463">
    <property type="entry name" value="SMC_N"/>
    <property type="match status" value="1"/>
</dbReference>
<dbReference type="SUPFAM" id="SSF52540">
    <property type="entry name" value="P-loop containing nucleoside triphosphate hydrolases"/>
    <property type="match status" value="1"/>
</dbReference>
<dbReference type="Gene3D" id="1.20.1060.20">
    <property type="match status" value="1"/>
</dbReference>
<keyword evidence="4" id="KW-0158">Chromosome</keyword>
<name>A0ABP0FSN6_CLALP</name>